<accession>A0A7C9DXR2</accession>
<evidence type="ECO:0000313" key="1">
    <source>
        <dbReference type="EMBL" id="MBA4650665.1"/>
    </source>
</evidence>
<reference evidence="1" key="2">
    <citation type="submission" date="2020-07" db="EMBL/GenBank/DDBJ databases">
        <authorList>
            <person name="Vera ALvarez R."/>
            <person name="Arias-Moreno D.M."/>
            <person name="Jimenez-Jacinto V."/>
            <person name="Jimenez-Bremont J.F."/>
            <person name="Swaminathan K."/>
            <person name="Moose S.P."/>
            <person name="Guerrero-Gonzalez M.L."/>
            <person name="Marino-Ramirez L."/>
            <person name="Landsman D."/>
            <person name="Rodriguez-Kessler M."/>
            <person name="Delgado-Sanchez P."/>
        </authorList>
    </citation>
    <scope>NUCLEOTIDE SEQUENCE</scope>
    <source>
        <tissue evidence="1">Cladode</tissue>
    </source>
</reference>
<dbReference type="EMBL" id="GISG01165979">
    <property type="protein sequence ID" value="MBA4650665.1"/>
    <property type="molecule type" value="Transcribed_RNA"/>
</dbReference>
<dbReference type="AlphaFoldDB" id="A0A7C9DXR2"/>
<name>A0A7C9DXR2_OPUST</name>
<reference evidence="1" key="1">
    <citation type="journal article" date="2013" name="J. Plant Res.">
        <title>Effect of fungi and light on seed germination of three Opuntia species from semiarid lands of central Mexico.</title>
        <authorList>
            <person name="Delgado-Sanchez P."/>
            <person name="Jimenez-Bremont J.F."/>
            <person name="Guerrero-Gonzalez Mde L."/>
            <person name="Flores J."/>
        </authorList>
    </citation>
    <scope>NUCLEOTIDE SEQUENCE</scope>
    <source>
        <tissue evidence="1">Cladode</tissue>
    </source>
</reference>
<organism evidence="1">
    <name type="scientific">Opuntia streptacantha</name>
    <name type="common">Prickly pear cactus</name>
    <name type="synonym">Opuntia cardona</name>
    <dbReference type="NCBI Taxonomy" id="393608"/>
    <lineage>
        <taxon>Eukaryota</taxon>
        <taxon>Viridiplantae</taxon>
        <taxon>Streptophyta</taxon>
        <taxon>Embryophyta</taxon>
        <taxon>Tracheophyta</taxon>
        <taxon>Spermatophyta</taxon>
        <taxon>Magnoliopsida</taxon>
        <taxon>eudicotyledons</taxon>
        <taxon>Gunneridae</taxon>
        <taxon>Pentapetalae</taxon>
        <taxon>Caryophyllales</taxon>
        <taxon>Cactineae</taxon>
        <taxon>Cactaceae</taxon>
        <taxon>Opuntioideae</taxon>
        <taxon>Opuntia</taxon>
    </lineage>
</organism>
<protein>
    <submittedName>
        <fullName evidence="1">Uncharacterized protein</fullName>
    </submittedName>
</protein>
<sequence>MIQMCFACLERSNMSSKITKQVLLHTRVQQRFQKLQILKFYVALQMHCLLLISQMRLFRSFWRHVNALIRKRILRMWTQFKLIYCLGKHIRIGDTSVMLFPCTIN</sequence>
<proteinExistence type="predicted"/>